<gene>
    <name evidence="3" type="primary">CyUL132</name>
</gene>
<evidence type="ECO:0000313" key="4">
    <source>
        <dbReference type="Proteomes" id="UP000118435"/>
    </source>
</evidence>
<name>A0A0K1GZW1_9BETA</name>
<evidence type="ECO:0000313" key="3">
    <source>
        <dbReference type="EMBL" id="AKT72757.1"/>
    </source>
</evidence>
<organism evidence="3 4">
    <name type="scientific">Cynomolgus macaque cytomegalovirus strain Mauritius</name>
    <dbReference type="NCBI Taxonomy" id="1690255"/>
    <lineage>
        <taxon>Viruses</taxon>
        <taxon>Duplodnaviria</taxon>
        <taxon>Heunggongvirae</taxon>
        <taxon>Peploviricota</taxon>
        <taxon>Herviviricetes</taxon>
        <taxon>Herpesvirales</taxon>
        <taxon>Orthoherpesviridae</taxon>
        <taxon>Betaherpesvirinae</taxon>
        <taxon>Cytomegalovirus</taxon>
        <taxon>Cytomegalovirus macacinebeta3</taxon>
    </lineage>
</organism>
<dbReference type="Proteomes" id="UP000118435">
    <property type="component" value="Segment"/>
</dbReference>
<reference evidence="3 4" key="1">
    <citation type="journal article" date="2016" name="BMC Genomics">
        <title>A novel strain of cynomolgus macaque cytomegalovirus: implications for host-virus co-evolution.</title>
        <authorList>
            <person name="Russell J.N."/>
            <person name="Marsh A.K."/>
            <person name="Willer D.O."/>
            <person name="Ambagala A.P."/>
            <person name="Dzamba M."/>
            <person name="Chan J.K."/>
            <person name="Pilon R."/>
            <person name="Fournier J."/>
            <person name="Brudno M."/>
            <person name="Antony J.M."/>
            <person name="Sandstrom P."/>
            <person name="Evans B.J."/>
            <person name="MacDonald K.S."/>
        </authorList>
    </citation>
    <scope>NUCLEOTIDE SEQUENCE [LARGE SCALE GENOMIC DNA]</scope>
    <source>
        <strain evidence="3">Mauritius</strain>
    </source>
</reference>
<feature type="region of interest" description="Disordered" evidence="1">
    <location>
        <begin position="98"/>
        <end position="139"/>
    </location>
</feature>
<sequence length="221" mass="24275">MTNMTANTTTANSTATVTTTAATTSNTTSVSTNVTTVLTATTTAEPGSVLTELLGIIIYCASTVALLCLLLVLVAALYSTCHTRNKVKTKYSEQEAAKLIKSSRRSSPSSKKSRPNKGDYQQLWQSQSETDSTSDDEADNNVLYFDKKGNLTSFVNPQYGHRSSMMIESQADDDENIHYYMSIYDELAAEAMADPSESWEMPKVLQVSTREVTLKEPEYDN</sequence>
<accession>A0A0K1GZW1</accession>
<dbReference type="InterPro" id="IPR021023">
    <property type="entry name" value="UL132"/>
</dbReference>
<keyword evidence="2" id="KW-0812">Transmembrane</keyword>
<dbReference type="Pfam" id="PF11359">
    <property type="entry name" value="gpUL132"/>
    <property type="match status" value="1"/>
</dbReference>
<protein>
    <submittedName>
        <fullName evidence="3">Protein UL132</fullName>
    </submittedName>
</protein>
<feature type="transmembrane region" description="Helical" evidence="2">
    <location>
        <begin position="56"/>
        <end position="78"/>
    </location>
</feature>
<evidence type="ECO:0000256" key="2">
    <source>
        <dbReference type="SAM" id="Phobius"/>
    </source>
</evidence>
<keyword evidence="2" id="KW-0472">Membrane</keyword>
<dbReference type="EMBL" id="KP796148">
    <property type="protein sequence ID" value="AKT72757.1"/>
    <property type="molecule type" value="Genomic_DNA"/>
</dbReference>
<proteinExistence type="predicted"/>
<evidence type="ECO:0000256" key="1">
    <source>
        <dbReference type="SAM" id="MobiDB-lite"/>
    </source>
</evidence>
<feature type="region of interest" description="Disordered" evidence="1">
    <location>
        <begin position="1"/>
        <end position="25"/>
    </location>
</feature>
<keyword evidence="2" id="KW-1133">Transmembrane helix</keyword>